<dbReference type="AlphaFoldDB" id="A0A4R2GPP5"/>
<dbReference type="EMBL" id="SLWL01000012">
    <property type="protein sequence ID" value="TCO11466.1"/>
    <property type="molecule type" value="Genomic_DNA"/>
</dbReference>
<dbReference type="Proteomes" id="UP000294881">
    <property type="component" value="Unassembled WGS sequence"/>
</dbReference>
<sequence length="126" mass="13366">MLLAVAMTMVFTGFAGPAGASPRKKPAGAPKSIDDCERFKEALAYNACLASFGPERRHGAPMVSPEVATDGDGKAESTGKTAGNRYSRRGNRYGRSYRGSRSRYGRASATFTVPDSIISGNSLRGR</sequence>
<name>A0A4R2GPP5_9HYPH</name>
<gene>
    <name evidence="3" type="ORF">EV666_11253</name>
</gene>
<keyword evidence="2" id="KW-0732">Signal</keyword>
<feature type="region of interest" description="Disordered" evidence="1">
    <location>
        <begin position="56"/>
        <end position="105"/>
    </location>
</feature>
<evidence type="ECO:0000313" key="4">
    <source>
        <dbReference type="Proteomes" id="UP000294881"/>
    </source>
</evidence>
<evidence type="ECO:0000313" key="3">
    <source>
        <dbReference type="EMBL" id="TCO11466.1"/>
    </source>
</evidence>
<evidence type="ECO:0008006" key="5">
    <source>
        <dbReference type="Google" id="ProtNLM"/>
    </source>
</evidence>
<feature type="signal peptide" evidence="2">
    <location>
        <begin position="1"/>
        <end position="20"/>
    </location>
</feature>
<comment type="caution">
    <text evidence="3">The sequence shown here is derived from an EMBL/GenBank/DDBJ whole genome shotgun (WGS) entry which is preliminary data.</text>
</comment>
<keyword evidence="4" id="KW-1185">Reference proteome</keyword>
<protein>
    <recommendedName>
        <fullName evidence="5">Conjugative transfer region protein TrbK</fullName>
    </recommendedName>
</protein>
<evidence type="ECO:0000256" key="2">
    <source>
        <dbReference type="SAM" id="SignalP"/>
    </source>
</evidence>
<feature type="chain" id="PRO_5020457102" description="Conjugative transfer region protein TrbK" evidence="2">
    <location>
        <begin position="21"/>
        <end position="126"/>
    </location>
</feature>
<organism evidence="3 4">
    <name type="scientific">Camelimonas lactis</name>
    <dbReference type="NCBI Taxonomy" id="659006"/>
    <lineage>
        <taxon>Bacteria</taxon>
        <taxon>Pseudomonadati</taxon>
        <taxon>Pseudomonadota</taxon>
        <taxon>Alphaproteobacteria</taxon>
        <taxon>Hyphomicrobiales</taxon>
        <taxon>Chelatococcaceae</taxon>
        <taxon>Camelimonas</taxon>
    </lineage>
</organism>
<reference evidence="3 4" key="1">
    <citation type="submission" date="2019-03" db="EMBL/GenBank/DDBJ databases">
        <title>Genomic Encyclopedia of Type Strains, Phase IV (KMG-IV): sequencing the most valuable type-strain genomes for metagenomic binning, comparative biology and taxonomic classification.</title>
        <authorList>
            <person name="Goeker M."/>
        </authorList>
    </citation>
    <scope>NUCLEOTIDE SEQUENCE [LARGE SCALE GENOMIC DNA]</scope>
    <source>
        <strain evidence="3 4">DSM 22958</strain>
    </source>
</reference>
<evidence type="ECO:0000256" key="1">
    <source>
        <dbReference type="SAM" id="MobiDB-lite"/>
    </source>
</evidence>
<proteinExistence type="predicted"/>
<accession>A0A4R2GPP5</accession>